<dbReference type="GO" id="GO:0009318">
    <property type="term" value="C:exodeoxyribonuclease VII complex"/>
    <property type="evidence" value="ECO:0007669"/>
    <property type="project" value="UniProtKB-UniRule"/>
</dbReference>
<dbReference type="Proteomes" id="UP000287447">
    <property type="component" value="Unassembled WGS sequence"/>
</dbReference>
<keyword evidence="8" id="KW-1185">Reference proteome</keyword>
<comment type="catalytic activity">
    <reaction evidence="6">
        <text>Exonucleolytic cleavage in either 5'- to 3'- or 3'- to 5'-direction to yield nucleoside 5'-phosphates.</text>
        <dbReference type="EC" id="3.1.11.6"/>
    </reaction>
</comment>
<accession>A0A3S2Z5R8</accession>
<keyword evidence="3 6" id="KW-0540">Nuclease</keyword>
<keyword evidence="4 6" id="KW-0378">Hydrolase</keyword>
<comment type="similarity">
    <text evidence="1 6">Belongs to the XseB family.</text>
</comment>
<dbReference type="Pfam" id="PF02609">
    <property type="entry name" value="Exonuc_VII_S"/>
    <property type="match status" value="1"/>
</dbReference>
<evidence type="ECO:0000256" key="4">
    <source>
        <dbReference type="ARBA" id="ARBA00022801"/>
    </source>
</evidence>
<dbReference type="Gene3D" id="1.10.287.1040">
    <property type="entry name" value="Exonuclease VII, small subunit"/>
    <property type="match status" value="1"/>
</dbReference>
<evidence type="ECO:0000256" key="3">
    <source>
        <dbReference type="ARBA" id="ARBA00022722"/>
    </source>
</evidence>
<dbReference type="PANTHER" id="PTHR34137">
    <property type="entry name" value="EXODEOXYRIBONUCLEASE 7 SMALL SUBUNIT"/>
    <property type="match status" value="1"/>
</dbReference>
<dbReference type="InterPro" id="IPR037004">
    <property type="entry name" value="Exonuc_VII_ssu_sf"/>
</dbReference>
<dbReference type="HAMAP" id="MF_00337">
    <property type="entry name" value="Exonuc_7_S"/>
    <property type="match status" value="1"/>
</dbReference>
<protein>
    <recommendedName>
        <fullName evidence="6">Exodeoxyribonuclease 7 small subunit</fullName>
        <ecNumber evidence="6">3.1.11.6</ecNumber>
    </recommendedName>
    <alternativeName>
        <fullName evidence="6">Exodeoxyribonuclease VII small subunit</fullName>
        <shortName evidence="6">Exonuclease VII small subunit</shortName>
    </alternativeName>
</protein>
<proteinExistence type="inferred from homology"/>
<name>A0A3S2Z5R8_9PROT</name>
<evidence type="ECO:0000313" key="8">
    <source>
        <dbReference type="Proteomes" id="UP000287447"/>
    </source>
</evidence>
<dbReference type="GO" id="GO:0006308">
    <property type="term" value="P:DNA catabolic process"/>
    <property type="evidence" value="ECO:0007669"/>
    <property type="project" value="UniProtKB-UniRule"/>
</dbReference>
<dbReference type="AlphaFoldDB" id="A0A3S2Z5R8"/>
<comment type="function">
    <text evidence="6">Bidirectionally degrades single-stranded DNA into large acid-insoluble oligonucleotides, which are then degraded further into small acid-soluble oligonucleotides.</text>
</comment>
<comment type="subcellular location">
    <subcellularLocation>
        <location evidence="6">Cytoplasm</location>
    </subcellularLocation>
</comment>
<gene>
    <name evidence="6" type="primary">xseB</name>
    <name evidence="7" type="ORF">EOI86_17960</name>
</gene>
<dbReference type="NCBIfam" id="NF002140">
    <property type="entry name" value="PRK00977.1-4"/>
    <property type="match status" value="1"/>
</dbReference>
<dbReference type="PANTHER" id="PTHR34137:SF1">
    <property type="entry name" value="EXODEOXYRIBONUCLEASE 7 SMALL SUBUNIT"/>
    <property type="match status" value="1"/>
</dbReference>
<dbReference type="InterPro" id="IPR003761">
    <property type="entry name" value="Exonuc_VII_S"/>
</dbReference>
<dbReference type="NCBIfam" id="TIGR01280">
    <property type="entry name" value="xseB"/>
    <property type="match status" value="1"/>
</dbReference>
<reference evidence="8" key="1">
    <citation type="submission" date="2019-01" db="EMBL/GenBank/DDBJ databases">
        <title>Gri0909 isolated from a small marine red alga.</title>
        <authorList>
            <person name="Kim J."/>
            <person name="Jeong S.E."/>
            <person name="Jeon C.O."/>
        </authorList>
    </citation>
    <scope>NUCLEOTIDE SEQUENCE [LARGE SCALE GENOMIC DNA]</scope>
    <source>
        <strain evidence="8">Gri0909</strain>
    </source>
</reference>
<dbReference type="SUPFAM" id="SSF116842">
    <property type="entry name" value="XseB-like"/>
    <property type="match status" value="1"/>
</dbReference>
<evidence type="ECO:0000256" key="2">
    <source>
        <dbReference type="ARBA" id="ARBA00022490"/>
    </source>
</evidence>
<evidence type="ECO:0000256" key="6">
    <source>
        <dbReference type="HAMAP-Rule" id="MF_00337"/>
    </source>
</evidence>
<evidence type="ECO:0000256" key="5">
    <source>
        <dbReference type="ARBA" id="ARBA00022839"/>
    </source>
</evidence>
<dbReference type="GO" id="GO:0005829">
    <property type="term" value="C:cytosol"/>
    <property type="evidence" value="ECO:0007669"/>
    <property type="project" value="TreeGrafter"/>
</dbReference>
<dbReference type="NCBIfam" id="NF002139">
    <property type="entry name" value="PRK00977.1-3"/>
    <property type="match status" value="1"/>
</dbReference>
<dbReference type="GO" id="GO:0008855">
    <property type="term" value="F:exodeoxyribonuclease VII activity"/>
    <property type="evidence" value="ECO:0007669"/>
    <property type="project" value="UniProtKB-UniRule"/>
</dbReference>
<dbReference type="RefSeq" id="WP_127766845.1">
    <property type="nucleotide sequence ID" value="NZ_SADE01000003.1"/>
</dbReference>
<keyword evidence="5 6" id="KW-0269">Exonuclease</keyword>
<keyword evidence="2 6" id="KW-0963">Cytoplasm</keyword>
<dbReference type="EMBL" id="SADE01000003">
    <property type="protein sequence ID" value="RVU34737.1"/>
    <property type="molecule type" value="Genomic_DNA"/>
</dbReference>
<dbReference type="EC" id="3.1.11.6" evidence="6"/>
<sequence length="81" mass="8871">MAGQKPKIEDLTFEQALAELEQLVRKLEEGDASLDGAIEAYERGALLKRHCQKKLDEAKARVDKITVSADGSVATEPADME</sequence>
<comment type="subunit">
    <text evidence="6">Heterooligomer composed of large and small subunits.</text>
</comment>
<evidence type="ECO:0000256" key="1">
    <source>
        <dbReference type="ARBA" id="ARBA00009998"/>
    </source>
</evidence>
<evidence type="ECO:0000313" key="7">
    <source>
        <dbReference type="EMBL" id="RVU34737.1"/>
    </source>
</evidence>
<organism evidence="7 8">
    <name type="scientific">Hwanghaeella grinnelliae</name>
    <dbReference type="NCBI Taxonomy" id="2500179"/>
    <lineage>
        <taxon>Bacteria</taxon>
        <taxon>Pseudomonadati</taxon>
        <taxon>Pseudomonadota</taxon>
        <taxon>Alphaproteobacteria</taxon>
        <taxon>Rhodospirillales</taxon>
        <taxon>Rhodospirillaceae</taxon>
        <taxon>Hwanghaeella</taxon>
    </lineage>
</organism>
<dbReference type="OrthoDB" id="9808145at2"/>
<comment type="caution">
    <text evidence="7">The sequence shown here is derived from an EMBL/GenBank/DDBJ whole genome shotgun (WGS) entry which is preliminary data.</text>
</comment>